<organism evidence="1 2">
    <name type="scientific">Arenibacter certesii</name>
    <dbReference type="NCBI Taxonomy" id="228955"/>
    <lineage>
        <taxon>Bacteria</taxon>
        <taxon>Pseudomonadati</taxon>
        <taxon>Bacteroidota</taxon>
        <taxon>Flavobacteriia</taxon>
        <taxon>Flavobacteriales</taxon>
        <taxon>Flavobacteriaceae</taxon>
        <taxon>Arenibacter</taxon>
    </lineage>
</organism>
<evidence type="ECO:0000313" key="1">
    <source>
        <dbReference type="EMBL" id="GGW22380.1"/>
    </source>
</evidence>
<dbReference type="Pfam" id="PF13646">
    <property type="entry name" value="HEAT_2"/>
    <property type="match status" value="1"/>
</dbReference>
<protein>
    <recommendedName>
        <fullName evidence="3">HEAT repeat domain-containing protein</fullName>
    </recommendedName>
</protein>
<dbReference type="Proteomes" id="UP000634668">
    <property type="component" value="Unassembled WGS sequence"/>
</dbReference>
<dbReference type="EMBL" id="BMWP01000001">
    <property type="protein sequence ID" value="GGW22380.1"/>
    <property type="molecule type" value="Genomic_DNA"/>
</dbReference>
<comment type="caution">
    <text evidence="1">The sequence shown here is derived from an EMBL/GenBank/DDBJ whole genome shotgun (WGS) entry which is preliminary data.</text>
</comment>
<reference evidence="1" key="1">
    <citation type="journal article" date="2014" name="Int. J. Syst. Evol. Microbiol.">
        <title>Complete genome sequence of Corynebacterium casei LMG S-19264T (=DSM 44701T), isolated from a smear-ripened cheese.</title>
        <authorList>
            <consortium name="US DOE Joint Genome Institute (JGI-PGF)"/>
            <person name="Walter F."/>
            <person name="Albersmeier A."/>
            <person name="Kalinowski J."/>
            <person name="Ruckert C."/>
        </authorList>
    </citation>
    <scope>NUCLEOTIDE SEQUENCE</scope>
    <source>
        <strain evidence="1">KCTC 12113</strain>
    </source>
</reference>
<evidence type="ECO:0000313" key="2">
    <source>
        <dbReference type="Proteomes" id="UP000634668"/>
    </source>
</evidence>
<dbReference type="SUPFAM" id="SSF48371">
    <property type="entry name" value="ARM repeat"/>
    <property type="match status" value="1"/>
</dbReference>
<evidence type="ECO:0008006" key="3">
    <source>
        <dbReference type="Google" id="ProtNLM"/>
    </source>
</evidence>
<sequence>MDILLIDFINNYLFNDDFDKSNEMVNFKNKHLKTTLDKQVATKQILVFAENLKGESSAVIKEIFYGYGLYDFLIQDLTNKAWFRKARALNVAYQLALNLPSSLVDSLINAKNKDVRQQAFFYFLHRSTDNPLGFLDKVTTPLTLWEQIHIENGLKSYEGETPDFSNWINHELISVRVFSMKMIADYNQYEHTPILLEFLNHKEHEIRLQAIISLRKMEAPEMIPTLIKKFSRESIQIKQEIFKTIGRIGHVEDLKCLAPYIQQEDTVLKVEYLKIARHFNPRISAEKIDEFRNITL</sequence>
<name>A0A918IMA5_9FLAO</name>
<dbReference type="InterPro" id="IPR016024">
    <property type="entry name" value="ARM-type_fold"/>
</dbReference>
<keyword evidence="2" id="KW-1185">Reference proteome</keyword>
<dbReference type="InterPro" id="IPR011989">
    <property type="entry name" value="ARM-like"/>
</dbReference>
<accession>A0A918IMA5</accession>
<proteinExistence type="predicted"/>
<gene>
    <name evidence="1" type="ORF">GCM10007383_02500</name>
</gene>
<dbReference type="Gene3D" id="1.25.10.10">
    <property type="entry name" value="Leucine-rich Repeat Variant"/>
    <property type="match status" value="1"/>
</dbReference>
<dbReference type="AlphaFoldDB" id="A0A918IMA5"/>
<reference evidence="1" key="2">
    <citation type="submission" date="2020-09" db="EMBL/GenBank/DDBJ databases">
        <authorList>
            <person name="Sun Q."/>
            <person name="Kim S."/>
        </authorList>
    </citation>
    <scope>NUCLEOTIDE SEQUENCE</scope>
    <source>
        <strain evidence="1">KCTC 12113</strain>
    </source>
</reference>